<evidence type="ECO:0000313" key="3">
    <source>
        <dbReference type="Proteomes" id="UP000646749"/>
    </source>
</evidence>
<accession>A0ABQ4E7S6</accession>
<dbReference type="InterPro" id="IPR032710">
    <property type="entry name" value="NTF2-like_dom_sf"/>
</dbReference>
<dbReference type="Proteomes" id="UP000646749">
    <property type="component" value="Unassembled WGS sequence"/>
</dbReference>
<name>A0ABQ4E7S6_9ACTN</name>
<dbReference type="Gene3D" id="3.10.450.50">
    <property type="match status" value="1"/>
</dbReference>
<protein>
    <recommendedName>
        <fullName evidence="1">SnoaL-like domain-containing protein</fullName>
    </recommendedName>
</protein>
<reference evidence="2 3" key="1">
    <citation type="submission" date="2021-01" db="EMBL/GenBank/DDBJ databases">
        <title>Whole genome shotgun sequence of Plantactinospora endophytica NBRC 110450.</title>
        <authorList>
            <person name="Komaki H."/>
            <person name="Tamura T."/>
        </authorList>
    </citation>
    <scope>NUCLEOTIDE SEQUENCE [LARGE SCALE GENOMIC DNA]</scope>
    <source>
        <strain evidence="2 3">NBRC 110450</strain>
    </source>
</reference>
<dbReference type="SUPFAM" id="SSF54427">
    <property type="entry name" value="NTF2-like"/>
    <property type="match status" value="1"/>
</dbReference>
<dbReference type="RefSeq" id="WP_203869190.1">
    <property type="nucleotide sequence ID" value="NZ_BONW01000029.1"/>
</dbReference>
<proteinExistence type="predicted"/>
<dbReference type="EMBL" id="BONW01000029">
    <property type="protein sequence ID" value="GIG90776.1"/>
    <property type="molecule type" value="Genomic_DNA"/>
</dbReference>
<organism evidence="2 3">
    <name type="scientific">Plantactinospora endophytica</name>
    <dbReference type="NCBI Taxonomy" id="673535"/>
    <lineage>
        <taxon>Bacteria</taxon>
        <taxon>Bacillati</taxon>
        <taxon>Actinomycetota</taxon>
        <taxon>Actinomycetes</taxon>
        <taxon>Micromonosporales</taxon>
        <taxon>Micromonosporaceae</taxon>
        <taxon>Plantactinospora</taxon>
    </lineage>
</organism>
<feature type="domain" description="SnoaL-like" evidence="1">
    <location>
        <begin position="26"/>
        <end position="133"/>
    </location>
</feature>
<evidence type="ECO:0000259" key="1">
    <source>
        <dbReference type="Pfam" id="PF12680"/>
    </source>
</evidence>
<comment type="caution">
    <text evidence="2">The sequence shown here is derived from an EMBL/GenBank/DDBJ whole genome shotgun (WGS) entry which is preliminary data.</text>
</comment>
<dbReference type="Pfam" id="PF12680">
    <property type="entry name" value="SnoaL_2"/>
    <property type="match status" value="1"/>
</dbReference>
<evidence type="ECO:0000313" key="2">
    <source>
        <dbReference type="EMBL" id="GIG90776.1"/>
    </source>
</evidence>
<gene>
    <name evidence="2" type="ORF">Pen02_57120</name>
</gene>
<keyword evidence="3" id="KW-1185">Reference proteome</keyword>
<dbReference type="InterPro" id="IPR037401">
    <property type="entry name" value="SnoaL-like"/>
</dbReference>
<sequence>MTINTNHSSVVVPVDSRPMLWQNWMALRNGDRSLVEEILAPTVLAHLPVPGGSPEQVQGRQALVAWVSGRHAGCPDARLAVEVGPIIGPDLIAGRWMLTRAGDDPANLCPHRIIVACSGVDILRVDGDRIVEYWSHDDSVRLDRCLTYSAA</sequence>